<organism evidence="3 4">
    <name type="scientific">Natrinema longum</name>
    <dbReference type="NCBI Taxonomy" id="370324"/>
    <lineage>
        <taxon>Archaea</taxon>
        <taxon>Methanobacteriati</taxon>
        <taxon>Methanobacteriota</taxon>
        <taxon>Stenosarchaea group</taxon>
        <taxon>Halobacteria</taxon>
        <taxon>Halobacteriales</taxon>
        <taxon>Natrialbaceae</taxon>
        <taxon>Natrinema</taxon>
    </lineage>
</organism>
<sequence>MRTRWYISRRDQPSNVPVRSRNTIFLGLLVVVVLASVGLFAVDVGSTTPDPVAFDETVPVGLTLEAEYALGDDVSLPRAQVFYSQYQYVVGYYGVETFVEDRRGPDHEQRFGHSLAVYVSDYGGTGIELTEEGYPVTDRSPGWIEAEEAWYVVDSDARTPAGDTVVSFADRDEAAAFARTHGGTVHAWDSLLEVPFESDDASIARERVDDRRDLADERVEAAAGATERPTSVVVGDDADTIQAAIDDAPANTTVVVPEGTYAETIEIDRPITLAGEGNATIRGDGNSTVITVTTDRAAIRGLDIEGVGNKTRDAEELPVEMDDEAWDATFTKYYAGTDAGIGAYTAEGLLVEDVRIDTPASGIITYDSTDAVIRNVTVTGTDDPTEGLAGMLLYHSPVVVENSTVLGSRNGIYLYRSPTAVVRSNEIEGNKLGVHVMHTNDALIADNELRGQEHTGIYIMTGPVRNAVVGNTVRDTGYALTTGGSDTYIASNLLTDSDIGLLVGSTASIYEDNVIAGNDLGTEVFSMLPTNRVVGNDFVGNDAHADVRSGPLRVWSDGDTGNYWQGSATVADGDRADLSYAPTDAVDGHLHRTDGAPTLVRAPALRALGGLEGSVPGMRTGSIVDQAPTCEPNNPDLLERTEWADDAWTCYETTRTTHD</sequence>
<dbReference type="AlphaFoldDB" id="A0A8A2UDU3"/>
<evidence type="ECO:0000259" key="2">
    <source>
        <dbReference type="Pfam" id="PF05048"/>
    </source>
</evidence>
<proteinExistence type="predicted"/>
<feature type="domain" description="Periplasmic copper-binding protein NosD beta helix" evidence="2">
    <location>
        <begin position="397"/>
        <end position="565"/>
    </location>
</feature>
<dbReference type="Gene3D" id="2.160.20.10">
    <property type="entry name" value="Single-stranded right-handed beta-helix, Pectin lyase-like"/>
    <property type="match status" value="1"/>
</dbReference>
<gene>
    <name evidence="3" type="ORF">J0X27_06075</name>
</gene>
<keyword evidence="1" id="KW-0677">Repeat</keyword>
<evidence type="ECO:0000256" key="1">
    <source>
        <dbReference type="ARBA" id="ARBA00022737"/>
    </source>
</evidence>
<dbReference type="OrthoDB" id="29186at2157"/>
<keyword evidence="4" id="KW-1185">Reference proteome</keyword>
<dbReference type="InterPro" id="IPR006626">
    <property type="entry name" value="PbH1"/>
</dbReference>
<dbReference type="InterPro" id="IPR008719">
    <property type="entry name" value="N2O_reductase_NosL"/>
</dbReference>
<dbReference type="SMART" id="SM00710">
    <property type="entry name" value="PbH1"/>
    <property type="match status" value="8"/>
</dbReference>
<dbReference type="Proteomes" id="UP000663191">
    <property type="component" value="Chromosome"/>
</dbReference>
<dbReference type="InterPro" id="IPR051550">
    <property type="entry name" value="SCF-Subunits/Alg-Epimerases"/>
</dbReference>
<dbReference type="SUPFAM" id="SSF51126">
    <property type="entry name" value="Pectin lyase-like"/>
    <property type="match status" value="1"/>
</dbReference>
<dbReference type="SUPFAM" id="SSF160387">
    <property type="entry name" value="NosL/MerB-like"/>
    <property type="match status" value="1"/>
</dbReference>
<evidence type="ECO:0000313" key="4">
    <source>
        <dbReference type="Proteomes" id="UP000663191"/>
    </source>
</evidence>
<dbReference type="InterPro" id="IPR007742">
    <property type="entry name" value="NosD_dom"/>
</dbReference>
<dbReference type="InterPro" id="IPR011050">
    <property type="entry name" value="Pectin_lyase_fold/virulence"/>
</dbReference>
<dbReference type="PANTHER" id="PTHR22990">
    <property type="entry name" value="F-BOX ONLY PROTEIN"/>
    <property type="match status" value="1"/>
</dbReference>
<dbReference type="EMBL" id="CP071463">
    <property type="protein sequence ID" value="QSW86385.1"/>
    <property type="molecule type" value="Genomic_DNA"/>
</dbReference>
<dbReference type="Pfam" id="PF05573">
    <property type="entry name" value="NosL"/>
    <property type="match status" value="1"/>
</dbReference>
<dbReference type="InterPro" id="IPR012334">
    <property type="entry name" value="Pectin_lyas_fold"/>
</dbReference>
<reference evidence="3 4" key="1">
    <citation type="journal article" date="2006" name="Int. J. Syst. Evol. Microbiol.">
        <title>Haloterrigena longa sp. nov. and Haloterrigena limicola sp. nov., extremely halophilic archaea isolated from a salt lake.</title>
        <authorList>
            <person name="Cui H.L."/>
            <person name="Tohty D."/>
            <person name="Zhou P.J."/>
            <person name="Liu S.J."/>
        </authorList>
    </citation>
    <scope>NUCLEOTIDE SEQUENCE [LARGE SCALE GENOMIC DNA]</scope>
    <source>
        <strain evidence="3 4">ABH32</strain>
    </source>
</reference>
<dbReference type="Pfam" id="PF05048">
    <property type="entry name" value="NosD"/>
    <property type="match status" value="1"/>
</dbReference>
<dbReference type="Gene3D" id="3.30.70.2050">
    <property type="match status" value="1"/>
</dbReference>
<accession>A0A8A2UDU3</accession>
<dbReference type="PANTHER" id="PTHR22990:SF15">
    <property type="entry name" value="F-BOX ONLY PROTEIN 10"/>
    <property type="match status" value="1"/>
</dbReference>
<protein>
    <submittedName>
        <fullName evidence="3">Right-handed parallel beta-helix repeat-containing protein</fullName>
    </submittedName>
</protein>
<dbReference type="KEGG" id="hlo:J0X27_06075"/>
<evidence type="ECO:0000313" key="3">
    <source>
        <dbReference type="EMBL" id="QSW86385.1"/>
    </source>
</evidence>
<name>A0A8A2UDU3_9EURY</name>